<name>A0ABU6GND9_9BACL</name>
<proteinExistence type="predicted"/>
<reference evidence="2 3" key="1">
    <citation type="submission" date="2023-03" db="EMBL/GenBank/DDBJ databases">
        <title>Bacillus Genome Sequencing.</title>
        <authorList>
            <person name="Dunlap C."/>
        </authorList>
    </citation>
    <scope>NUCLEOTIDE SEQUENCE [LARGE SCALE GENOMIC DNA]</scope>
    <source>
        <strain evidence="2 3">BD-525</strain>
    </source>
</reference>
<organism evidence="2 3">
    <name type="scientific">Paenibacillus dokdonensis</name>
    <dbReference type="NCBI Taxonomy" id="2567944"/>
    <lineage>
        <taxon>Bacteria</taxon>
        <taxon>Bacillati</taxon>
        <taxon>Bacillota</taxon>
        <taxon>Bacilli</taxon>
        <taxon>Bacillales</taxon>
        <taxon>Paenibacillaceae</taxon>
        <taxon>Paenibacillus</taxon>
    </lineage>
</organism>
<evidence type="ECO:0000313" key="3">
    <source>
        <dbReference type="Proteomes" id="UP001344632"/>
    </source>
</evidence>
<comment type="caution">
    <text evidence="2">The sequence shown here is derived from an EMBL/GenBank/DDBJ whole genome shotgun (WGS) entry which is preliminary data.</text>
</comment>
<sequence>MDLLLWIIVGFIIIGFVVLASMKKSMERKVALLIENKESMESKQILTKPVVWWIVGVTVWGLVSIFLIVRSFSIYM</sequence>
<dbReference type="EMBL" id="JARLKZ010000005">
    <property type="protein sequence ID" value="MEC0239771.1"/>
    <property type="molecule type" value="Genomic_DNA"/>
</dbReference>
<protein>
    <submittedName>
        <fullName evidence="2">Uncharacterized protein</fullName>
    </submittedName>
</protein>
<dbReference type="RefSeq" id="WP_326087009.1">
    <property type="nucleotide sequence ID" value="NZ_JARLKZ010000005.1"/>
</dbReference>
<evidence type="ECO:0000313" key="2">
    <source>
        <dbReference type="EMBL" id="MEC0239771.1"/>
    </source>
</evidence>
<keyword evidence="3" id="KW-1185">Reference proteome</keyword>
<feature type="transmembrane region" description="Helical" evidence="1">
    <location>
        <begin position="50"/>
        <end position="69"/>
    </location>
</feature>
<dbReference type="Proteomes" id="UP001344632">
    <property type="component" value="Unassembled WGS sequence"/>
</dbReference>
<evidence type="ECO:0000256" key="1">
    <source>
        <dbReference type="SAM" id="Phobius"/>
    </source>
</evidence>
<gene>
    <name evidence="2" type="ORF">P4H66_07855</name>
</gene>
<feature type="transmembrane region" description="Helical" evidence="1">
    <location>
        <begin position="6"/>
        <end position="22"/>
    </location>
</feature>
<accession>A0ABU6GND9</accession>
<keyword evidence="1" id="KW-0812">Transmembrane</keyword>
<keyword evidence="1" id="KW-1133">Transmembrane helix</keyword>
<keyword evidence="1" id="KW-0472">Membrane</keyword>